<dbReference type="InterPro" id="IPR018378">
    <property type="entry name" value="C-type_lectin_CS"/>
</dbReference>
<dbReference type="InterPro" id="IPR016187">
    <property type="entry name" value="CTDL_fold"/>
</dbReference>
<dbReference type="Pfam" id="PF00059">
    <property type="entry name" value="Lectin_C"/>
    <property type="match status" value="1"/>
</dbReference>
<evidence type="ECO:0000313" key="3">
    <source>
        <dbReference type="EMBL" id="KAL3841960.1"/>
    </source>
</evidence>
<name>A0ABD3U0G7_SINWO</name>
<gene>
    <name evidence="3" type="ORF">ACJMK2_020036</name>
</gene>
<dbReference type="InterPro" id="IPR050111">
    <property type="entry name" value="C-type_lectin/snaclec_domain"/>
</dbReference>
<sequence>MIKGDWVWAHSNTKLSYTHWSPVEPNDEGGNENCLMMFNYGLWNDKDCSVAYHYICEKDAVQG</sequence>
<dbReference type="InterPro" id="IPR016186">
    <property type="entry name" value="C-type_lectin-like/link_sf"/>
</dbReference>
<reference evidence="3 4" key="1">
    <citation type="submission" date="2024-11" db="EMBL/GenBank/DDBJ databases">
        <title>Chromosome-level genome assembly of the freshwater bivalve Anodonta woodiana.</title>
        <authorList>
            <person name="Chen X."/>
        </authorList>
    </citation>
    <scope>NUCLEOTIDE SEQUENCE [LARGE SCALE GENOMIC DNA]</scope>
    <source>
        <strain evidence="3">MN2024</strain>
        <tissue evidence="3">Gills</tissue>
    </source>
</reference>
<dbReference type="InterPro" id="IPR001304">
    <property type="entry name" value="C-type_lectin-like"/>
</dbReference>
<dbReference type="EMBL" id="JBJQND010000017">
    <property type="protein sequence ID" value="KAL3841960.1"/>
    <property type="molecule type" value="Genomic_DNA"/>
</dbReference>
<organism evidence="3 4">
    <name type="scientific">Sinanodonta woodiana</name>
    <name type="common">Chinese pond mussel</name>
    <name type="synonym">Anodonta woodiana</name>
    <dbReference type="NCBI Taxonomy" id="1069815"/>
    <lineage>
        <taxon>Eukaryota</taxon>
        <taxon>Metazoa</taxon>
        <taxon>Spiralia</taxon>
        <taxon>Lophotrochozoa</taxon>
        <taxon>Mollusca</taxon>
        <taxon>Bivalvia</taxon>
        <taxon>Autobranchia</taxon>
        <taxon>Heteroconchia</taxon>
        <taxon>Palaeoheterodonta</taxon>
        <taxon>Unionida</taxon>
        <taxon>Unionoidea</taxon>
        <taxon>Unionidae</taxon>
        <taxon>Unioninae</taxon>
        <taxon>Sinanodonta</taxon>
    </lineage>
</organism>
<accession>A0ABD3U0G7</accession>
<dbReference type="Gene3D" id="3.10.100.10">
    <property type="entry name" value="Mannose-Binding Protein A, subunit A"/>
    <property type="match status" value="1"/>
</dbReference>
<dbReference type="PROSITE" id="PS00615">
    <property type="entry name" value="C_TYPE_LECTIN_1"/>
    <property type="match status" value="1"/>
</dbReference>
<dbReference type="PROSITE" id="PS50041">
    <property type="entry name" value="C_TYPE_LECTIN_2"/>
    <property type="match status" value="1"/>
</dbReference>
<keyword evidence="1" id="KW-1015">Disulfide bond</keyword>
<dbReference type="Proteomes" id="UP001634394">
    <property type="component" value="Unassembled WGS sequence"/>
</dbReference>
<proteinExistence type="predicted"/>
<dbReference type="SUPFAM" id="SSF56436">
    <property type="entry name" value="C-type lectin-like"/>
    <property type="match status" value="1"/>
</dbReference>
<feature type="non-terminal residue" evidence="3">
    <location>
        <position position="63"/>
    </location>
</feature>
<dbReference type="AlphaFoldDB" id="A0ABD3U0G7"/>
<comment type="caution">
    <text evidence="3">The sequence shown here is derived from an EMBL/GenBank/DDBJ whole genome shotgun (WGS) entry which is preliminary data.</text>
</comment>
<evidence type="ECO:0000256" key="1">
    <source>
        <dbReference type="ARBA" id="ARBA00023157"/>
    </source>
</evidence>
<protein>
    <recommendedName>
        <fullName evidence="2">C-type lectin domain-containing protein</fullName>
    </recommendedName>
</protein>
<keyword evidence="4" id="KW-1185">Reference proteome</keyword>
<dbReference type="PANTHER" id="PTHR22803">
    <property type="entry name" value="MANNOSE, PHOSPHOLIPASE, LECTIN RECEPTOR RELATED"/>
    <property type="match status" value="1"/>
</dbReference>
<evidence type="ECO:0000313" key="4">
    <source>
        <dbReference type="Proteomes" id="UP001634394"/>
    </source>
</evidence>
<feature type="domain" description="C-type lectin" evidence="2">
    <location>
        <begin position="1"/>
        <end position="57"/>
    </location>
</feature>
<evidence type="ECO:0000259" key="2">
    <source>
        <dbReference type="PROSITE" id="PS50041"/>
    </source>
</evidence>